<dbReference type="GO" id="GO:0032259">
    <property type="term" value="P:methylation"/>
    <property type="evidence" value="ECO:0007669"/>
    <property type="project" value="UniProtKB-KW"/>
</dbReference>
<keyword evidence="2" id="KW-1185">Reference proteome</keyword>
<protein>
    <submittedName>
        <fullName evidence="1">Ubiqui/menaqui biosynthesis C-methylase UbiE</fullName>
    </submittedName>
</protein>
<keyword evidence="1" id="KW-0489">Methyltransferase</keyword>
<dbReference type="AlphaFoldDB" id="A0A2K8SR70"/>
<keyword evidence="1" id="KW-0808">Transferase</keyword>
<organism evidence="1 2">
    <name type="scientific">Nostoc flagelliforme CCNUN1</name>
    <dbReference type="NCBI Taxonomy" id="2038116"/>
    <lineage>
        <taxon>Bacteria</taxon>
        <taxon>Bacillati</taxon>
        <taxon>Cyanobacteriota</taxon>
        <taxon>Cyanophyceae</taxon>
        <taxon>Nostocales</taxon>
        <taxon>Nostocaceae</taxon>
        <taxon>Nostoc</taxon>
    </lineage>
</organism>
<sequence length="133" mass="15284">MAALQAFARHLEPQGRIFINLELPIEDFKTENVVKQRSPINCPDGSTILLQSTSRIDWLNQLNTTVIRYEKWKEGKLVATELQNVPLHWFGRDEFIMCLRENGYKDIILCANYTDGLESTSYKDTLCFSAVLA</sequence>
<dbReference type="EMBL" id="CP024785">
    <property type="protein sequence ID" value="AUB37803.1"/>
    <property type="molecule type" value="Genomic_DNA"/>
</dbReference>
<dbReference type="Proteomes" id="UP000232003">
    <property type="component" value="Chromosome"/>
</dbReference>
<reference evidence="1 2" key="1">
    <citation type="submission" date="2017-11" db="EMBL/GenBank/DDBJ databases">
        <title>Complete genome of a free-living desiccation-tolerant cyanobacterium and its photosynthetic adaptation to extreme terrestrial habitat.</title>
        <authorList>
            <person name="Shang J."/>
        </authorList>
    </citation>
    <scope>NUCLEOTIDE SEQUENCE [LARGE SCALE GENOMIC DNA]</scope>
    <source>
        <strain evidence="1 2">CCNUN1</strain>
    </source>
</reference>
<dbReference type="OrthoDB" id="9804312at2"/>
<evidence type="ECO:0000313" key="2">
    <source>
        <dbReference type="Proteomes" id="UP000232003"/>
    </source>
</evidence>
<accession>A0A2K8SR70</accession>
<dbReference type="RefSeq" id="WP_100899332.1">
    <property type="nucleotide sequence ID" value="NZ_CAWNNC010000001.1"/>
</dbReference>
<dbReference type="GO" id="GO:0008168">
    <property type="term" value="F:methyltransferase activity"/>
    <property type="evidence" value="ECO:0007669"/>
    <property type="project" value="UniProtKB-KW"/>
</dbReference>
<dbReference type="KEGG" id="nfl:COO91_03755"/>
<gene>
    <name evidence="1" type="ORF">COO91_03755</name>
</gene>
<name>A0A2K8SR70_9NOSO</name>
<evidence type="ECO:0000313" key="1">
    <source>
        <dbReference type="EMBL" id="AUB37803.1"/>
    </source>
</evidence>
<dbReference type="InterPro" id="IPR029063">
    <property type="entry name" value="SAM-dependent_MTases_sf"/>
</dbReference>
<dbReference type="Gene3D" id="3.40.50.150">
    <property type="entry name" value="Vaccinia Virus protein VP39"/>
    <property type="match status" value="1"/>
</dbReference>
<proteinExistence type="predicted"/>
<dbReference type="Gene3D" id="2.20.130.10">
    <property type="entry name" value="CAC2371-like domains"/>
    <property type="match status" value="1"/>
</dbReference>